<dbReference type="Proteomes" id="UP001497382">
    <property type="component" value="Unassembled WGS sequence"/>
</dbReference>
<dbReference type="GO" id="GO:0005694">
    <property type="term" value="C:chromosome"/>
    <property type="evidence" value="ECO:0007669"/>
    <property type="project" value="TreeGrafter"/>
</dbReference>
<dbReference type="Pfam" id="PF02260">
    <property type="entry name" value="FATC"/>
    <property type="match status" value="1"/>
</dbReference>
<evidence type="ECO:0000256" key="9">
    <source>
        <dbReference type="ARBA" id="ARBA00022840"/>
    </source>
</evidence>
<dbReference type="GO" id="GO:0004674">
    <property type="term" value="F:protein serine/threonine kinase activity"/>
    <property type="evidence" value="ECO:0007669"/>
    <property type="project" value="UniProtKB-KW"/>
</dbReference>
<evidence type="ECO:0000256" key="11">
    <source>
        <dbReference type="ARBA" id="ARBA00023242"/>
    </source>
</evidence>
<evidence type="ECO:0000313" key="16">
    <source>
        <dbReference type="EMBL" id="CAL1278600.1"/>
    </source>
</evidence>
<evidence type="ECO:0000256" key="5">
    <source>
        <dbReference type="ARBA" id="ARBA00022679"/>
    </source>
</evidence>
<evidence type="ECO:0000256" key="8">
    <source>
        <dbReference type="ARBA" id="ARBA00022777"/>
    </source>
</evidence>
<dbReference type="PANTHER" id="PTHR11139:SF69">
    <property type="entry name" value="SERINE_THREONINE-PROTEIN KINASE ATR"/>
    <property type="match status" value="1"/>
</dbReference>
<dbReference type="GO" id="GO:0000723">
    <property type="term" value="P:telomere maintenance"/>
    <property type="evidence" value="ECO:0007669"/>
    <property type="project" value="TreeGrafter"/>
</dbReference>
<dbReference type="SUPFAM" id="SSF56112">
    <property type="entry name" value="Protein kinase-like (PK-like)"/>
    <property type="match status" value="1"/>
</dbReference>
<dbReference type="PROSITE" id="PS51190">
    <property type="entry name" value="FATC"/>
    <property type="match status" value="1"/>
</dbReference>
<evidence type="ECO:0000256" key="10">
    <source>
        <dbReference type="ARBA" id="ARBA00023204"/>
    </source>
</evidence>
<comment type="caution">
    <text evidence="16">The sequence shown here is derived from an EMBL/GenBank/DDBJ whole genome shotgun (WGS) entry which is preliminary data.</text>
</comment>
<dbReference type="Gene3D" id="1.25.40.10">
    <property type="entry name" value="Tetratricopeptide repeat domain"/>
    <property type="match status" value="1"/>
</dbReference>
<evidence type="ECO:0000259" key="13">
    <source>
        <dbReference type="PROSITE" id="PS50290"/>
    </source>
</evidence>
<proteinExistence type="inferred from homology"/>
<dbReference type="InterPro" id="IPR003152">
    <property type="entry name" value="FATC_dom"/>
</dbReference>
<keyword evidence="4" id="KW-0723">Serine/threonine-protein kinase</keyword>
<dbReference type="SMART" id="SM00146">
    <property type="entry name" value="PI3Kc"/>
    <property type="match status" value="1"/>
</dbReference>
<dbReference type="Pfam" id="PF02259">
    <property type="entry name" value="FAT"/>
    <property type="match status" value="1"/>
</dbReference>
<dbReference type="PROSITE" id="PS00916">
    <property type="entry name" value="PI3_4_KINASE_2"/>
    <property type="match status" value="1"/>
</dbReference>
<feature type="domain" description="PI3K/PI4K catalytic" evidence="13">
    <location>
        <begin position="2238"/>
        <end position="2552"/>
    </location>
</feature>
<evidence type="ECO:0000256" key="2">
    <source>
        <dbReference type="ARBA" id="ARBA00010769"/>
    </source>
</evidence>
<name>A0AAV2A3H7_9ARAC</name>
<dbReference type="InterPro" id="IPR016024">
    <property type="entry name" value="ARM-type_fold"/>
</dbReference>
<dbReference type="InterPro" id="IPR011990">
    <property type="entry name" value="TPR-like_helical_dom_sf"/>
</dbReference>
<keyword evidence="10" id="KW-0234">DNA repair</keyword>
<protein>
    <recommendedName>
        <fullName evidence="12">Serine/threonine-protein kinase ATR</fullName>
        <ecNumber evidence="3">2.7.11.1</ecNumber>
    </recommendedName>
</protein>
<dbReference type="SMART" id="SM01343">
    <property type="entry name" value="FATC"/>
    <property type="match status" value="1"/>
</dbReference>
<keyword evidence="7" id="KW-0227">DNA damage</keyword>
<dbReference type="PROSITE" id="PS51189">
    <property type="entry name" value="FAT"/>
    <property type="match status" value="1"/>
</dbReference>
<dbReference type="Pfam" id="PF25030">
    <property type="entry name" value="M-HEAT_ATR"/>
    <property type="match status" value="1"/>
</dbReference>
<evidence type="ECO:0000256" key="6">
    <source>
        <dbReference type="ARBA" id="ARBA00022741"/>
    </source>
</evidence>
<dbReference type="GO" id="GO:0006281">
    <property type="term" value="P:DNA repair"/>
    <property type="evidence" value="ECO:0007669"/>
    <property type="project" value="UniProtKB-KW"/>
</dbReference>
<dbReference type="InterPro" id="IPR036940">
    <property type="entry name" value="PI3/4_kinase_cat_sf"/>
</dbReference>
<evidence type="ECO:0000256" key="4">
    <source>
        <dbReference type="ARBA" id="ARBA00022527"/>
    </source>
</evidence>
<dbReference type="Gene3D" id="1.25.10.10">
    <property type="entry name" value="Leucine-rich Repeat Variant"/>
    <property type="match status" value="1"/>
</dbReference>
<dbReference type="SMART" id="SM00802">
    <property type="entry name" value="UME"/>
    <property type="match status" value="1"/>
</dbReference>
<sequence length="2582" mass="294720">MDYPMSQHMNKDHDDFSDRKFRQTLNITIINNFLDLKASTSASNHATLSAFFHHMKNSLKEIPHIFVASPVHHDVDENKQERVDICLSTAFTEWIMMWLLHVLSEPCATSVHKECNDLFLHLLQLIKFNNTFNFRHCVIRLIDLLTELNGMIDRFVDGNEVCRIENYFYSDKKLKSECAQELDLVMISISFSTPDECEALQEKTTSLLEMLIVDITQFLPDQCNNLCKLLCNQIELGELSLKKESVTAITSLVREHGLLFSVSNINYLFNCLQAIILFVCTFEEPVSDVFRSLEDAISLFLKNVIEKVDKPESKYMLTTSTLGKTIQVLSEAATGPRFLDSTECFQTSIVAGIVFFLLHRKENGCSFPLILQEYLSNFVVTSLDSKTSKSLQHLAIHLIKAEGENYISGANQSMERFGDGHGKLILFENMREISETWLQFYKHLIYILNTEASDKVIDVDLVCSYTEILLCSFCELEHIEKFEFQEFSLSGSELDVSRRRFPPLIIDSFNAHAKYLLINHFSSTYEKIITFYKQVLLLQDILCLTDEHYGIICNILSIPWTLEEVDFQDLWSQFLPIHVIRKLDVTLNNSFAACCLEGLVLIPSRISQSWRSHILSLSLSYNSDLALAAVKILPIFLYSSRNPLKYLFELCPCLLQCKNTDFQRELCKRFGIICCICSGSCILYRQLKCDYGSEMLLQVKCTICEKSQVSTDKSKPLSSPFVESLADLMIHFLSHSSELIRRESIRAVLPYFTHFEVKENVLSTSMHCLVDLDPIVRTKFSKVVGLALKPLFSVQKDSKWRQKIDELLMMKLQAALLTSKQSGNVHFQKSIIYSIGEIGKNSDGGLLLINIISLLENYMTSIPSVKVVAFSKLKEIAESKQLKMQDLLKAYKDAICKFLAEFLFARNPDDANQTIFILEEIRTVFGYNDLKSFIHQNQHSILPYLIARETQRSSVFIETLATVLHIDKREILINNFPYIFSHFVCHCDKSDLEKALIFIQSETGLELGSLLRCNYQPVHNELLLHLSTHYQQVFSGLAILALKSGNLEGSNSIITHSEEMANYLQPKLLGFLVFFDAQMLKSSLDDKKLALESLIAIMKIMGSRAITAVRFKLMATLRLTLRFKEGDFPKICCKAWNTFVSSIEITSLGPLLNQIIVALLPLLETEPIAVTEIFHYLVIEKRTYLCEFFHDLYFVPDTPELQQINAVLKDYNENPASLTDFCSLLCHSLKGISHENLEVRLHALEKLKQVLHSNQKAIHDHLHGRESVDNLLSHLVAALIGGCRESDVRIRTALGYCLGELGAIDPGRLDMKSARSRETLANFYSSIDEEDFAYALIQELVHSFLAAEQSGIQDCSACAIQEVLRFYKCSNESGSSGNHLWKRFPPDIQEILIVLFHSQYKPLQKSRKKFPVPIYQSKMGNTFRDWTKNWFYSLLQKVKKETPFKLFHACSVIIKYDLNCTLFLLPHLVVYALLDCTEIEKNEVCAEILTVLRNSEQLSAMNDLCHLSSQIVFSVVDHLTKWIHHHQNEIASKTSGRSLGLRLSQDKNFQSVNACLSNIPQILLAKAAFACQAYARALLHLEKYLKEFPDHLENHIGFIQKIYASMDDADGVAGVAAIRKEEPTLKDLILENEANGDMQAAFACYEKAIKLYPNEVSYYGGLLKCFLAMDQPTTAVSYANGILSERPEWKDNLNPFRIEAAWQLSNWENLESYLEEEENKDDWTVGVGNILYLANKKDVAGFEKYIDAIRGRQMAPLSAASMEKGAYLRGYEYLIRMHMLTDLQEAVLSIFNLNLSDRSPSKTVSLFNEILPTISLRRNLLQSSSRYQEPIHNLHRVLLKIGKEKIPEFSSKFDQEITKCWLQSARLARKNGFYQRAYSCLLEAGTKNSADFFMEKTKWLWNKGEKEQAIYCLQKGISEHFPSIQTKKSSSLNLSTDDQLICAKAKLLLAIYSEESSIVDSGSLIEMYKEVVNLQPDWEASHFHLAKYYDKILNTTEIPDAKAEIMAKVVKNFGTSLKHGCKNVYHSLPRLLDIWFDLGTLQGVDGNGSSSKKLSGSWKSTAACLERISNMVQELYGSVPLYLFLTAFPQLISRICHSHSSVSGPLQKLISRLLVSYPQQSMWMMMAVSKSSYPTRSKRCKQIFQEAILLNPGLGKYINDTTRLADKLIDLSNKNVGDTNRLSISENFSSLLKLIDDRNFSQVMLPLQTQMIVTLPNGYVSSFDYNAFPFTPVFIQGFEDTVEVFPSLQKPKKLIVKGSDGKLYPIMCKPKDDLRKDCRLMEFNNLVNRYLKIDPEARRRQLYIRTYAVVPLNEECGLIEWVPNLHGLRLILSKLYRLKGLFVTGREIRAMMPSKTATFEEKLNIFKTKFLPRFPPVFHEWFKIIFPDPTAWYHARLAYARTTAVMSMVGYIVGLGDRHGENILFDSSCGDSVHVDLNCLFNKGETMEYPECVPFRLTHNMVDAMGPTGYEGAFRKACEVTMRVMRSRTDALMSVLRPFVHDPLVEWSRSKHSKAQHDGEIINEQGLTHVKDIELRLNGIIKYKNKQQGLPLSIEGQVNHLIQEAVDIRNLSQMYIGWAAYM</sequence>
<dbReference type="FunFam" id="1.10.1070.11:FF:000009">
    <property type="entry name" value="Putative serine/threonine-protein kinase ATR"/>
    <property type="match status" value="1"/>
</dbReference>
<dbReference type="InterPro" id="IPR000403">
    <property type="entry name" value="PI3/4_kinase_cat_dom"/>
</dbReference>
<accession>A0AAV2A3H7</accession>
<dbReference type="InterPro" id="IPR018936">
    <property type="entry name" value="PI3/4_kinase_CS"/>
</dbReference>
<keyword evidence="11" id="KW-0539">Nucleus</keyword>
<organism evidence="16 17">
    <name type="scientific">Larinioides sclopetarius</name>
    <dbReference type="NCBI Taxonomy" id="280406"/>
    <lineage>
        <taxon>Eukaryota</taxon>
        <taxon>Metazoa</taxon>
        <taxon>Ecdysozoa</taxon>
        <taxon>Arthropoda</taxon>
        <taxon>Chelicerata</taxon>
        <taxon>Arachnida</taxon>
        <taxon>Araneae</taxon>
        <taxon>Araneomorphae</taxon>
        <taxon>Entelegynae</taxon>
        <taxon>Araneoidea</taxon>
        <taxon>Araneidae</taxon>
        <taxon>Larinioides</taxon>
    </lineage>
</organism>
<keyword evidence="8" id="KW-0418">Kinase</keyword>
<reference evidence="16 17" key="1">
    <citation type="submission" date="2024-04" db="EMBL/GenBank/DDBJ databases">
        <authorList>
            <person name="Rising A."/>
            <person name="Reimegard J."/>
            <person name="Sonavane S."/>
            <person name="Akerstrom W."/>
            <person name="Nylinder S."/>
            <person name="Hedman E."/>
            <person name="Kallberg Y."/>
        </authorList>
    </citation>
    <scope>NUCLEOTIDE SEQUENCE [LARGE SCALE GENOMIC DNA]</scope>
</reference>
<keyword evidence="17" id="KW-1185">Reference proteome</keyword>
<gene>
    <name evidence="16" type="ORF">LARSCL_LOCUS9878</name>
</gene>
<evidence type="ECO:0000256" key="3">
    <source>
        <dbReference type="ARBA" id="ARBA00012513"/>
    </source>
</evidence>
<dbReference type="GO" id="GO:0005524">
    <property type="term" value="F:ATP binding"/>
    <property type="evidence" value="ECO:0007669"/>
    <property type="project" value="UniProtKB-KW"/>
</dbReference>
<dbReference type="Gene3D" id="3.30.1010.10">
    <property type="entry name" value="Phosphatidylinositol 3-kinase Catalytic Subunit, Chain A, domain 4"/>
    <property type="match status" value="1"/>
</dbReference>
<feature type="domain" description="FAT" evidence="14">
    <location>
        <begin position="1563"/>
        <end position="2131"/>
    </location>
</feature>
<dbReference type="PANTHER" id="PTHR11139">
    <property type="entry name" value="ATAXIA TELANGIECTASIA MUTATED ATM -RELATED"/>
    <property type="match status" value="1"/>
</dbReference>
<dbReference type="GO" id="GO:0000077">
    <property type="term" value="P:DNA damage checkpoint signaling"/>
    <property type="evidence" value="ECO:0007669"/>
    <property type="project" value="TreeGrafter"/>
</dbReference>
<dbReference type="InterPro" id="IPR011989">
    <property type="entry name" value="ARM-like"/>
</dbReference>
<dbReference type="InterPro" id="IPR050517">
    <property type="entry name" value="DDR_Repair_Kinase"/>
</dbReference>
<evidence type="ECO:0000256" key="1">
    <source>
        <dbReference type="ARBA" id="ARBA00004123"/>
    </source>
</evidence>
<dbReference type="Gene3D" id="1.10.1070.11">
    <property type="entry name" value="Phosphatidylinositol 3-/4-kinase, catalytic domain"/>
    <property type="match status" value="1"/>
</dbReference>
<evidence type="ECO:0000259" key="15">
    <source>
        <dbReference type="PROSITE" id="PS51190"/>
    </source>
</evidence>
<dbReference type="SUPFAM" id="SSF48452">
    <property type="entry name" value="TPR-like"/>
    <property type="match status" value="1"/>
</dbReference>
<evidence type="ECO:0000256" key="12">
    <source>
        <dbReference type="ARBA" id="ARBA00024420"/>
    </source>
</evidence>
<comment type="similarity">
    <text evidence="2">Belongs to the PI3/PI4-kinase family. ATM subfamily.</text>
</comment>
<dbReference type="InterPro" id="IPR011009">
    <property type="entry name" value="Kinase-like_dom_sf"/>
</dbReference>
<evidence type="ECO:0000313" key="17">
    <source>
        <dbReference type="Proteomes" id="UP001497382"/>
    </source>
</evidence>
<evidence type="ECO:0000256" key="7">
    <source>
        <dbReference type="ARBA" id="ARBA00022763"/>
    </source>
</evidence>
<dbReference type="EMBL" id="CAXIEN010000114">
    <property type="protein sequence ID" value="CAL1278600.1"/>
    <property type="molecule type" value="Genomic_DNA"/>
</dbReference>
<dbReference type="InterPro" id="IPR014009">
    <property type="entry name" value="PIK_FAT"/>
</dbReference>
<dbReference type="CDD" id="cd00892">
    <property type="entry name" value="PIKKc_ATR"/>
    <property type="match status" value="1"/>
</dbReference>
<dbReference type="InterPro" id="IPR056802">
    <property type="entry name" value="ATR-like_M-HEAT"/>
</dbReference>
<dbReference type="Pfam" id="PF00454">
    <property type="entry name" value="PI3_PI4_kinase"/>
    <property type="match status" value="1"/>
</dbReference>
<feature type="domain" description="FATC" evidence="15">
    <location>
        <begin position="2550"/>
        <end position="2582"/>
    </location>
</feature>
<keyword evidence="6" id="KW-0547">Nucleotide-binding</keyword>
<evidence type="ECO:0000259" key="14">
    <source>
        <dbReference type="PROSITE" id="PS51189"/>
    </source>
</evidence>
<dbReference type="InterPro" id="IPR057564">
    <property type="entry name" value="HEAT_ATR"/>
</dbReference>
<keyword evidence="9" id="KW-0067">ATP-binding</keyword>
<dbReference type="InterPro" id="IPR003151">
    <property type="entry name" value="PIK-rel_kinase_FAT"/>
</dbReference>
<dbReference type="EC" id="2.7.11.1" evidence="3"/>
<comment type="subcellular location">
    <subcellularLocation>
        <location evidence="1">Nucleus</location>
    </subcellularLocation>
</comment>
<dbReference type="InterPro" id="IPR012993">
    <property type="entry name" value="UME"/>
</dbReference>
<dbReference type="PROSITE" id="PS50290">
    <property type="entry name" value="PI3_4_KINASE_3"/>
    <property type="match status" value="1"/>
</dbReference>
<dbReference type="Pfam" id="PF23593">
    <property type="entry name" value="HEAT_ATR"/>
    <property type="match status" value="1"/>
</dbReference>
<dbReference type="SUPFAM" id="SSF48371">
    <property type="entry name" value="ARM repeat"/>
    <property type="match status" value="2"/>
</dbReference>
<keyword evidence="5" id="KW-0808">Transferase</keyword>
<dbReference type="GO" id="GO:0005634">
    <property type="term" value="C:nucleus"/>
    <property type="evidence" value="ECO:0007669"/>
    <property type="project" value="UniProtKB-SubCell"/>
</dbReference>
<dbReference type="Pfam" id="PF08064">
    <property type="entry name" value="UME"/>
    <property type="match status" value="1"/>
</dbReference>
<dbReference type="FunFam" id="3.30.1010.10:FF:000011">
    <property type="entry name" value="serine/threonine-protein kinase ATR"/>
    <property type="match status" value="1"/>
</dbReference>